<proteinExistence type="predicted"/>
<gene>
    <name evidence="5" type="ORF">NVS47_13625</name>
</gene>
<name>A0ABT1Y6P2_9FIRM</name>
<evidence type="ECO:0000259" key="4">
    <source>
        <dbReference type="PROSITE" id="PS50305"/>
    </source>
</evidence>
<keyword evidence="2" id="KW-0520">NAD</keyword>
<dbReference type="InterPro" id="IPR029035">
    <property type="entry name" value="DHS-like_NAD/FAD-binding_dom"/>
</dbReference>
<dbReference type="RefSeq" id="WP_257913899.1">
    <property type="nucleotide sequence ID" value="NZ_JANPWE010000008.1"/>
</dbReference>
<feature type="binding site" evidence="3">
    <location>
        <position position="151"/>
    </location>
    <ligand>
        <name>Zn(2+)</name>
        <dbReference type="ChEBI" id="CHEBI:29105"/>
    </ligand>
</feature>
<keyword evidence="3" id="KW-0862">Zinc</keyword>
<dbReference type="InterPro" id="IPR050134">
    <property type="entry name" value="NAD-dep_sirtuin_deacylases"/>
</dbReference>
<dbReference type="SUPFAM" id="SSF52467">
    <property type="entry name" value="DHS-like NAD/FAD-binding domain"/>
    <property type="match status" value="1"/>
</dbReference>
<evidence type="ECO:0000313" key="6">
    <source>
        <dbReference type="Proteomes" id="UP001524944"/>
    </source>
</evidence>
<reference evidence="5 6" key="1">
    <citation type="submission" date="2022-08" db="EMBL/GenBank/DDBJ databases">
        <title>Proteogenomics of the novel Dehalobacterium formicoaceticum strain EZ94 highlights a key role of methyltransferases during anaerobic dichloromethane degradation.</title>
        <authorList>
            <person name="Wasmund K."/>
        </authorList>
    </citation>
    <scope>NUCLEOTIDE SEQUENCE [LARGE SCALE GENOMIC DNA]</scope>
    <source>
        <strain evidence="5 6">EZ94</strain>
    </source>
</reference>
<feature type="binding site" evidence="3">
    <location>
        <position position="186"/>
    </location>
    <ligand>
        <name>Zn(2+)</name>
        <dbReference type="ChEBI" id="CHEBI:29105"/>
    </ligand>
</feature>
<feature type="binding site" evidence="3">
    <location>
        <position position="147"/>
    </location>
    <ligand>
        <name>Zn(2+)</name>
        <dbReference type="ChEBI" id="CHEBI:29105"/>
    </ligand>
</feature>
<keyword evidence="3" id="KW-0479">Metal-binding</keyword>
<evidence type="ECO:0000256" key="1">
    <source>
        <dbReference type="ARBA" id="ARBA00022679"/>
    </source>
</evidence>
<dbReference type="EMBL" id="JANPWE010000008">
    <property type="protein sequence ID" value="MCR6546537.1"/>
    <property type="molecule type" value="Genomic_DNA"/>
</dbReference>
<dbReference type="Gene3D" id="3.30.1600.10">
    <property type="entry name" value="SIR2/SIRT2 'Small Domain"/>
    <property type="match status" value="1"/>
</dbReference>
<accession>A0ABT1Y6P2</accession>
<organism evidence="5 6">
    <name type="scientific">Dehalobacterium formicoaceticum</name>
    <dbReference type="NCBI Taxonomy" id="51515"/>
    <lineage>
        <taxon>Bacteria</taxon>
        <taxon>Bacillati</taxon>
        <taxon>Bacillota</taxon>
        <taxon>Clostridia</taxon>
        <taxon>Eubacteriales</taxon>
        <taxon>Peptococcaceae</taxon>
        <taxon>Dehalobacterium</taxon>
    </lineage>
</organism>
<dbReference type="PROSITE" id="PS50305">
    <property type="entry name" value="SIRTUIN"/>
    <property type="match status" value="1"/>
</dbReference>
<evidence type="ECO:0000256" key="2">
    <source>
        <dbReference type="ARBA" id="ARBA00023027"/>
    </source>
</evidence>
<dbReference type="Gene3D" id="3.40.50.1220">
    <property type="entry name" value="TPP-binding domain"/>
    <property type="match status" value="1"/>
</dbReference>
<keyword evidence="6" id="KW-1185">Reference proteome</keyword>
<dbReference type="InterPro" id="IPR026590">
    <property type="entry name" value="Ssirtuin_cat_dom"/>
</dbReference>
<dbReference type="Proteomes" id="UP001524944">
    <property type="component" value="Unassembled WGS sequence"/>
</dbReference>
<sequence length="297" mass="34645">MERIYDTLPELTYPDRVQTLYNLIHEVDAIVIGAGSGFSTAAGYDFGGPLFNEYFSQFQKKYGFDDAYAGIFYPYPSKEEFWAFWSCLCYVFRYREDSNETYQMLKQLFHDFNHFIITTNVDHQFITNGFDKTKLFYTQGSFGLIQCATPCHQETYDASDLLIAMYQQTDENLKIPKELVPVCPKCGGPMTKNGRVDSRFVQDQGWYQAKERYTNFLEKNKDKRILYLEMGVGYNTPVIIKYPFLRMARENPKAYYVNLSVEKQPIPDYLLDRAMPIYGDLALPIKDLYRLSQQGGH</sequence>
<evidence type="ECO:0000313" key="5">
    <source>
        <dbReference type="EMBL" id="MCR6546537.1"/>
    </source>
</evidence>
<dbReference type="PANTHER" id="PTHR11085:SF10">
    <property type="entry name" value="NAD-DEPENDENT PROTEIN DEACYLASE SIRTUIN-5, MITOCHONDRIAL-RELATED"/>
    <property type="match status" value="1"/>
</dbReference>
<dbReference type="InterPro" id="IPR026591">
    <property type="entry name" value="Sirtuin_cat_small_dom_sf"/>
</dbReference>
<comment type="caution">
    <text evidence="3">Lacks conserved residue(s) required for the propagation of feature annotation.</text>
</comment>
<dbReference type="PANTHER" id="PTHR11085">
    <property type="entry name" value="NAD-DEPENDENT PROTEIN DEACYLASE SIRTUIN-5, MITOCHONDRIAL-RELATED"/>
    <property type="match status" value="1"/>
</dbReference>
<evidence type="ECO:0000256" key="3">
    <source>
        <dbReference type="PROSITE-ProRule" id="PRU00236"/>
    </source>
</evidence>
<comment type="caution">
    <text evidence="5">The sequence shown here is derived from an EMBL/GenBank/DDBJ whole genome shotgun (WGS) entry which is preliminary data.</text>
</comment>
<feature type="domain" description="Deacetylase sirtuin-type" evidence="4">
    <location>
        <begin position="6"/>
        <end position="297"/>
    </location>
</feature>
<protein>
    <submittedName>
        <fullName evidence="5">Sir2 silent information regulator family NAD-dependent deacetylase</fullName>
    </submittedName>
</protein>
<keyword evidence="1" id="KW-0808">Transferase</keyword>
<feature type="binding site" evidence="3">
    <location>
        <position position="183"/>
    </location>
    <ligand>
        <name>Zn(2+)</name>
        <dbReference type="ChEBI" id="CHEBI:29105"/>
    </ligand>
</feature>